<evidence type="ECO:0000313" key="9">
    <source>
        <dbReference type="Proteomes" id="UP001152797"/>
    </source>
</evidence>
<evidence type="ECO:0000313" key="6">
    <source>
        <dbReference type="EMBL" id="CAI4007344.1"/>
    </source>
</evidence>
<gene>
    <name evidence="6" type="ORF">C1SCF055_LOCUS32908</name>
</gene>
<feature type="non-terminal residue" evidence="6">
    <location>
        <position position="1"/>
    </location>
</feature>
<name>A0A9P1DAZ2_9DINO</name>
<feature type="domain" description="S1 motif" evidence="5">
    <location>
        <begin position="499"/>
        <end position="571"/>
    </location>
</feature>
<dbReference type="EMBL" id="CAMXCT010004013">
    <property type="protein sequence ID" value="CAI4007344.1"/>
    <property type="molecule type" value="Genomic_DNA"/>
</dbReference>
<dbReference type="PROSITE" id="PS50126">
    <property type="entry name" value="S1"/>
    <property type="match status" value="1"/>
</dbReference>
<keyword evidence="3" id="KW-0812">Transmembrane</keyword>
<dbReference type="PANTHER" id="PTHR12203:SF35">
    <property type="entry name" value="PROTEIN O-GLUCOSYLTRANSFERASE 1"/>
    <property type="match status" value="1"/>
</dbReference>
<accession>A0A9P1DAZ2</accession>
<feature type="transmembrane region" description="Helical" evidence="3">
    <location>
        <begin position="1474"/>
        <end position="1494"/>
    </location>
</feature>
<dbReference type="InterPro" id="IPR006598">
    <property type="entry name" value="CAP10"/>
</dbReference>
<evidence type="ECO:0000313" key="7">
    <source>
        <dbReference type="EMBL" id="CAL1160719.1"/>
    </source>
</evidence>
<evidence type="ECO:0000256" key="1">
    <source>
        <dbReference type="ARBA" id="ARBA00010118"/>
    </source>
</evidence>
<dbReference type="EMBL" id="CAMXCT030004013">
    <property type="protein sequence ID" value="CAL4794656.1"/>
    <property type="molecule type" value="Genomic_DNA"/>
</dbReference>
<dbReference type="PROSITE" id="PS50106">
    <property type="entry name" value="PDZ"/>
    <property type="match status" value="1"/>
</dbReference>
<evidence type="ECO:0000256" key="3">
    <source>
        <dbReference type="SAM" id="Phobius"/>
    </source>
</evidence>
<feature type="domain" description="PDZ" evidence="4">
    <location>
        <begin position="1812"/>
        <end position="1884"/>
    </location>
</feature>
<keyword evidence="9" id="KW-1185">Reference proteome</keyword>
<evidence type="ECO:0000259" key="4">
    <source>
        <dbReference type="PROSITE" id="PS50106"/>
    </source>
</evidence>
<dbReference type="SMART" id="SM00672">
    <property type="entry name" value="CAP10"/>
    <property type="match status" value="1"/>
</dbReference>
<keyword evidence="3" id="KW-0472">Membrane</keyword>
<feature type="transmembrane region" description="Helical" evidence="3">
    <location>
        <begin position="1417"/>
        <end position="1436"/>
    </location>
</feature>
<dbReference type="EMBL" id="CAMXCT020004013">
    <property type="protein sequence ID" value="CAL1160719.1"/>
    <property type="molecule type" value="Genomic_DNA"/>
</dbReference>
<evidence type="ECO:0000313" key="8">
    <source>
        <dbReference type="EMBL" id="CAL4794656.1"/>
    </source>
</evidence>
<proteinExistence type="inferred from homology"/>
<dbReference type="Pfam" id="PF05686">
    <property type="entry name" value="Glyco_transf_90"/>
    <property type="match status" value="1"/>
</dbReference>
<feature type="transmembrane region" description="Helical" evidence="3">
    <location>
        <begin position="1388"/>
        <end position="1405"/>
    </location>
</feature>
<comment type="caution">
    <text evidence="6">The sequence shown here is derived from an EMBL/GenBank/DDBJ whole genome shotgun (WGS) entry which is preliminary data.</text>
</comment>
<organism evidence="6">
    <name type="scientific">Cladocopium goreaui</name>
    <dbReference type="NCBI Taxonomy" id="2562237"/>
    <lineage>
        <taxon>Eukaryota</taxon>
        <taxon>Sar</taxon>
        <taxon>Alveolata</taxon>
        <taxon>Dinophyceae</taxon>
        <taxon>Suessiales</taxon>
        <taxon>Symbiodiniaceae</taxon>
        <taxon>Cladocopium</taxon>
    </lineage>
</organism>
<reference evidence="7" key="2">
    <citation type="submission" date="2024-04" db="EMBL/GenBank/DDBJ databases">
        <authorList>
            <person name="Chen Y."/>
            <person name="Shah S."/>
            <person name="Dougan E. K."/>
            <person name="Thang M."/>
            <person name="Chan C."/>
        </authorList>
    </citation>
    <scope>NUCLEOTIDE SEQUENCE [LARGE SCALE GENOMIC DNA]</scope>
</reference>
<evidence type="ECO:0000256" key="2">
    <source>
        <dbReference type="ARBA" id="ARBA00022679"/>
    </source>
</evidence>
<dbReference type="InterPro" id="IPR003029">
    <property type="entry name" value="S1_domain"/>
</dbReference>
<dbReference type="Proteomes" id="UP001152797">
    <property type="component" value="Unassembled WGS sequence"/>
</dbReference>
<dbReference type="OrthoDB" id="541052at2759"/>
<dbReference type="PANTHER" id="PTHR12203">
    <property type="entry name" value="KDEL LYS-ASP-GLU-LEU CONTAINING - RELATED"/>
    <property type="match status" value="1"/>
</dbReference>
<dbReference type="InterPro" id="IPR051091">
    <property type="entry name" value="O-Glucosyltr/Glycosyltrsf_90"/>
</dbReference>
<protein>
    <submittedName>
        <fullName evidence="8">Protein O-glucosyltransferase 2 (Endoplasmi c reticulum resident protein 58) (ER protein 58) (ERp58) (KDEL motif-containing protein 1) (Protein O-xylosyltransferase POGLUT2)</fullName>
    </submittedName>
</protein>
<dbReference type="SMART" id="SM00316">
    <property type="entry name" value="S1"/>
    <property type="match status" value="1"/>
</dbReference>
<dbReference type="GO" id="GO:0016740">
    <property type="term" value="F:transferase activity"/>
    <property type="evidence" value="ECO:0007669"/>
    <property type="project" value="UniProtKB-KW"/>
</dbReference>
<dbReference type="InterPro" id="IPR001478">
    <property type="entry name" value="PDZ"/>
</dbReference>
<feature type="transmembrane region" description="Helical" evidence="3">
    <location>
        <begin position="1355"/>
        <end position="1376"/>
    </location>
</feature>
<reference evidence="6" key="1">
    <citation type="submission" date="2022-10" db="EMBL/GenBank/DDBJ databases">
        <authorList>
            <person name="Chen Y."/>
            <person name="Dougan E. K."/>
            <person name="Chan C."/>
            <person name="Rhodes N."/>
            <person name="Thang M."/>
        </authorList>
    </citation>
    <scope>NUCLEOTIDE SEQUENCE</scope>
</reference>
<dbReference type="SUPFAM" id="SSF50156">
    <property type="entry name" value="PDZ domain-like"/>
    <property type="match status" value="1"/>
</dbReference>
<feature type="transmembrane region" description="Helical" evidence="3">
    <location>
        <begin position="1328"/>
        <end position="1348"/>
    </location>
</feature>
<keyword evidence="3" id="KW-1133">Transmembrane helix</keyword>
<keyword evidence="2" id="KW-0808">Transferase</keyword>
<comment type="similarity">
    <text evidence="1">Belongs to the glycosyltransferase 90 family.</text>
</comment>
<dbReference type="GO" id="GO:0003676">
    <property type="term" value="F:nucleic acid binding"/>
    <property type="evidence" value="ECO:0007669"/>
    <property type="project" value="InterPro"/>
</dbReference>
<evidence type="ECO:0000259" key="5">
    <source>
        <dbReference type="PROSITE" id="PS50126"/>
    </source>
</evidence>
<feature type="transmembrane region" description="Helical" evidence="3">
    <location>
        <begin position="1448"/>
        <end position="1467"/>
    </location>
</feature>
<dbReference type="InterPro" id="IPR036034">
    <property type="entry name" value="PDZ_sf"/>
</dbReference>
<sequence>MARATFAALALRAKVAQSVEVLECSGPWTLLRSRLYAIANPNARHFAISVQEALSVVADFREELESDTDAEVADCPLGSVALHIVEGLQLDREEVATLDSDFALLNAFGWRTLLRSGWPIFQLLLLLHKHLSGVAGCCHVCSGTEGYTRSLQMALQHQPSTGVGLTAKSLSFLMDDSAASCPSLASAAILAIAWTRLPVYDVETEGLVMQAEQRTTLMDLVLADASHPLPLVAARLSAASQLSMHLPEPSAPEESPHEGCVVRFAQTPSGRCNFFATIRQGLEPWWSRGIYLEDQVRAFRPTTDQKTVLFRLIGDQLVQAADIVSLSFEFRGIASLLSQKRHVKATKAGALQKVPKEEFHDVEFRILHEHLQELEKSELELVAAQASIHLPKKQTKKQLILRLLNPQHLEAVKKVLVPEERPPETIRPDLLRKVQLHAAKAANLRPQGAGRRPFAADEGQQSAKQSRIASGMPLEICNVREPLQSSKAKRRTIDELNAGDRLSGRVVEISLLDGIRVDIGVAVDALIPVRMEEDPELLERIVETYPLGSTVQVQIEDVSQDLERRFPIICTFQRQVVDLPEWQIAGMALRAHEAGIHSLRGRDEVELAQSDDWQKEAETLEGNTTKTSALKDVPQRQPPEVIMSIGSGSLEAIQVPEQHRAGQAKSKPAGPAAKKAWQALMNHEVTKLRLQLHCRQRLARELATIETQLLQGNHPTVPVELLGMTLLPSGLGCLLPLPDGDCLKFQVREFDTAEQMHDWIESCHRHHREQWSLERSQVEGEGPEKEQLAKFFACADAWHARAVQAAEEEEIRKLQYQNVQSDDSDEAMAHLEDLVSQMNLSQTGFDLACLAAYVRYIHGISRGGTRESRDNRSFLPTRIWTLNSELLNLPAWHMRLKPRSKHFERPATVDIPDFDMVLNHGDLPLLRKSMGKPPFYGPMDKEARTPAPLFSICASEDFWDILFPNVCRPALVNMSGMSSIPWEDKSSIAFWRGTDRGAVNWAIEVRDMYKGSPRKRFLDEWAQKDEFDMAFLEDDLLNATVVNTDPSFVPLDQWPRWRYLLDLPGNGYSGSLKQKLTASSAVLFLNDVNVPGAKPVYEHYHGGLQDGVHVLLMGMGDAGEKVKWAQEHDAEMQEMVRNANRYMKDFEKLTQCYLWFLLTHLASLLRYQPDHAQTGAFGRASVRVMTVHRRPLRKEASVFRKECERLRTENENQSWLLDALGAKGFFANSCSAVFFYDLLYALPSPQLFDQSHHPFRVKVFGGSKAFSEERDLWHLAQQIRPKRIPEEPCIQRTWLDGMPTVLPTPSPLETHIEDALKPFDDLQACDTVGGIFVAVLCVLSLAVCLFGYRIYKFAFVVFAFLVSFGIEAAVGSAWLASNPEPNGVTEKVIILVCSILWGTLFLVLAQRYRDTIEQILGFVFGICLGLVFTIAVLYILQKPLDSALGSQYQGWENFAGITLGVPIALLAGYICRNWVMILVMAVTALVGAAAAWRWGRALIGCTEQADSSILDNHFVNLVIFVGRVKGGVSHNRYCFLTDFDVHLVSFTPVSLARASSWCTDMAAPDELVALNDRLEGSKEARGVRGGLGRVKGSQQGPWGQGFFAAAGAKWTPAGEDPLYRRFTRGPVLGAANMEEAEAQIWKAHAEAALLEAGGQLTWQNLRDQVVERRRQDFAEGDVPDTALWPYLALAHVPKECLSEKDAFVRLNESKRSMRQVISHSAWHRLDRPSPSTNKVKQDETGLGQLPAKLRSDGIMGVSCSNCGCNEEPNDAKILQTAAVCNTTCEDSLDDMVVEKTISTKQLEVEFELPDGSVRVIRFTRRPLGLDFNRHMPITMKHVRPGSHADNLGVEQGWRIRSLHGYAVTQLAFQDVYRALRESSESARVLELFGFTSSCRHERKVLVKAQPPRTRKRRPVRATG</sequence>